<feature type="chain" id="PRO_5045714580" evidence="2">
    <location>
        <begin position="22"/>
        <end position="115"/>
    </location>
</feature>
<feature type="region of interest" description="Disordered" evidence="1">
    <location>
        <begin position="89"/>
        <end position="115"/>
    </location>
</feature>
<evidence type="ECO:0000313" key="4">
    <source>
        <dbReference type="Proteomes" id="UP000624279"/>
    </source>
</evidence>
<keyword evidence="4" id="KW-1185">Reference proteome</keyword>
<evidence type="ECO:0000313" key="3">
    <source>
        <dbReference type="EMBL" id="MBC3875305.1"/>
    </source>
</evidence>
<feature type="signal peptide" evidence="2">
    <location>
        <begin position="1"/>
        <end position="21"/>
    </location>
</feature>
<dbReference type="Pfam" id="PF12836">
    <property type="entry name" value="HHH_3"/>
    <property type="match status" value="1"/>
</dbReference>
<dbReference type="Gene3D" id="1.10.150.320">
    <property type="entry name" value="Photosystem II 12 kDa extrinsic protein"/>
    <property type="match status" value="1"/>
</dbReference>
<sequence length="115" mass="11867">MLKKIIFAVVTLLASMSFAFADVDVNKADQAALDGIKGIGPAKSKAILAERAKGGNFKDWSDFETRIKGIGPKNSIKLSDAGLTVNGQAKAAGNKDEASSKSAKAPSAAKAKSTK</sequence>
<evidence type="ECO:0000256" key="1">
    <source>
        <dbReference type="SAM" id="MobiDB-lite"/>
    </source>
</evidence>
<dbReference type="InterPro" id="IPR010994">
    <property type="entry name" value="RuvA_2-like"/>
</dbReference>
<evidence type="ECO:0000256" key="2">
    <source>
        <dbReference type="SAM" id="SignalP"/>
    </source>
</evidence>
<dbReference type="EMBL" id="JACOGA010000017">
    <property type="protein sequence ID" value="MBC3875305.1"/>
    <property type="molecule type" value="Genomic_DNA"/>
</dbReference>
<keyword evidence="2" id="KW-0732">Signal</keyword>
<dbReference type="RefSeq" id="WP_186943275.1">
    <property type="nucleotide sequence ID" value="NZ_JACOGA010000017.1"/>
</dbReference>
<reference evidence="3 4" key="1">
    <citation type="submission" date="2020-08" db="EMBL/GenBank/DDBJ databases">
        <title>Novel species isolated from subtropical streams in China.</title>
        <authorList>
            <person name="Lu H."/>
        </authorList>
    </citation>
    <scope>NUCLEOTIDE SEQUENCE [LARGE SCALE GENOMIC DNA]</scope>
    <source>
        <strain evidence="3 4">LX15W</strain>
    </source>
</reference>
<protein>
    <submittedName>
        <fullName evidence="3">Helix-hairpin-helix domain-containing protein</fullName>
    </submittedName>
</protein>
<name>A0ABR6YFG3_9BURK</name>
<organism evidence="3 4">
    <name type="scientific">Undibacterium flavidum</name>
    <dbReference type="NCBI Taxonomy" id="2762297"/>
    <lineage>
        <taxon>Bacteria</taxon>
        <taxon>Pseudomonadati</taxon>
        <taxon>Pseudomonadota</taxon>
        <taxon>Betaproteobacteria</taxon>
        <taxon>Burkholderiales</taxon>
        <taxon>Oxalobacteraceae</taxon>
        <taxon>Undibacterium</taxon>
    </lineage>
</organism>
<dbReference type="SUPFAM" id="SSF47781">
    <property type="entry name" value="RuvA domain 2-like"/>
    <property type="match status" value="1"/>
</dbReference>
<proteinExistence type="predicted"/>
<accession>A0ABR6YFG3</accession>
<feature type="compositionally biased region" description="Low complexity" evidence="1">
    <location>
        <begin position="100"/>
        <end position="115"/>
    </location>
</feature>
<dbReference type="Proteomes" id="UP000624279">
    <property type="component" value="Unassembled WGS sequence"/>
</dbReference>
<comment type="caution">
    <text evidence="3">The sequence shown here is derived from an EMBL/GenBank/DDBJ whole genome shotgun (WGS) entry which is preliminary data.</text>
</comment>
<gene>
    <name evidence="3" type="ORF">H8K55_17080</name>
</gene>